<accession>A0A0C2MJC0</accession>
<name>A0A0C2MJC0_THEKT</name>
<dbReference type="EMBL" id="JWZT01003267">
    <property type="protein sequence ID" value="KII67246.1"/>
    <property type="molecule type" value="Genomic_DNA"/>
</dbReference>
<comment type="caution">
    <text evidence="1">The sequence shown here is derived from an EMBL/GenBank/DDBJ whole genome shotgun (WGS) entry which is preliminary data.</text>
</comment>
<dbReference type="AlphaFoldDB" id="A0A0C2MJC0"/>
<dbReference type="Proteomes" id="UP000031668">
    <property type="component" value="Unassembled WGS sequence"/>
</dbReference>
<sequence length="143" mass="16296">MNKSPLNASLNSSNMPKIFRVASAGNYFRQNPTYIRDERMVELLNTKNNQCSLVSLNESYINSSSDVIVNGPRMAILTIDERENHNINRKYSTYMLCRRPESSVSGCYSKPCSFLSNSGEAKDKFMSLQKGNKLSVFNEKYQE</sequence>
<proteinExistence type="predicted"/>
<evidence type="ECO:0000313" key="2">
    <source>
        <dbReference type="Proteomes" id="UP000031668"/>
    </source>
</evidence>
<gene>
    <name evidence="1" type="ORF">RF11_05696</name>
</gene>
<reference evidence="1 2" key="1">
    <citation type="journal article" date="2014" name="Genome Biol. Evol.">
        <title>The genome of the myxosporean Thelohanellus kitauei shows adaptations to nutrient acquisition within its fish host.</title>
        <authorList>
            <person name="Yang Y."/>
            <person name="Xiong J."/>
            <person name="Zhou Z."/>
            <person name="Huo F."/>
            <person name="Miao W."/>
            <person name="Ran C."/>
            <person name="Liu Y."/>
            <person name="Zhang J."/>
            <person name="Feng J."/>
            <person name="Wang M."/>
            <person name="Wang M."/>
            <person name="Wang L."/>
            <person name="Yao B."/>
        </authorList>
    </citation>
    <scope>NUCLEOTIDE SEQUENCE [LARGE SCALE GENOMIC DNA]</scope>
    <source>
        <strain evidence="1">Wuqing</strain>
    </source>
</reference>
<organism evidence="1 2">
    <name type="scientific">Thelohanellus kitauei</name>
    <name type="common">Myxosporean</name>
    <dbReference type="NCBI Taxonomy" id="669202"/>
    <lineage>
        <taxon>Eukaryota</taxon>
        <taxon>Metazoa</taxon>
        <taxon>Cnidaria</taxon>
        <taxon>Myxozoa</taxon>
        <taxon>Myxosporea</taxon>
        <taxon>Bivalvulida</taxon>
        <taxon>Platysporina</taxon>
        <taxon>Myxobolidae</taxon>
        <taxon>Thelohanellus</taxon>
    </lineage>
</organism>
<evidence type="ECO:0000313" key="1">
    <source>
        <dbReference type="EMBL" id="KII67246.1"/>
    </source>
</evidence>
<protein>
    <submittedName>
        <fullName evidence="1">Uncharacterized protein</fullName>
    </submittedName>
</protein>
<keyword evidence="2" id="KW-1185">Reference proteome</keyword>